<evidence type="ECO:0000259" key="2">
    <source>
        <dbReference type="Pfam" id="PF18879"/>
    </source>
</evidence>
<reference evidence="4" key="1">
    <citation type="submission" date="2006-06" db="EMBL/GenBank/DDBJ databases">
        <title>Complete sequence of chromosome of Mycobacterium sp. MCS.</title>
        <authorList>
            <consortium name="US DOE Joint Genome Institute"/>
            <person name="Copeland A."/>
            <person name="Lucas S."/>
            <person name="Lapidus A."/>
            <person name="Barry K."/>
            <person name="Detter J.C."/>
            <person name="Glavina del Rio T."/>
            <person name="Hammon N."/>
            <person name="Israni S."/>
            <person name="Dalin E."/>
            <person name="Tice H."/>
            <person name="Pitluck S."/>
            <person name="Martinez M."/>
            <person name="Schmutz J."/>
            <person name="Larimer F."/>
            <person name="Land M."/>
            <person name="Hauser L."/>
            <person name="Kyrpides N."/>
            <person name="Kim E."/>
            <person name="Miller C.D."/>
            <person name="Hughes J.E."/>
            <person name="Anderson A.J."/>
            <person name="Sims R.C."/>
            <person name="Richardson P."/>
        </authorList>
    </citation>
    <scope>NUCLEOTIDE SEQUENCE [LARGE SCALE GENOMIC DNA]</scope>
    <source>
        <strain evidence="4">MCS</strain>
    </source>
</reference>
<evidence type="ECO:0000313" key="4">
    <source>
        <dbReference type="EMBL" id="ABG10895.1"/>
    </source>
</evidence>
<dbReference type="AlphaFoldDB" id="A0A5Q5BRL2"/>
<dbReference type="InterPro" id="IPR057037">
    <property type="entry name" value="TPR_rep_actino"/>
</dbReference>
<dbReference type="Pfam" id="PF18879">
    <property type="entry name" value="EspA_EspE"/>
    <property type="match status" value="1"/>
</dbReference>
<evidence type="ECO:0000256" key="1">
    <source>
        <dbReference type="SAM" id="MobiDB-lite"/>
    </source>
</evidence>
<dbReference type="InterPro" id="IPR043796">
    <property type="entry name" value="ESX-1_EspA/EspE-like"/>
</dbReference>
<accession>A0A5Q5BRL2</accession>
<dbReference type="Pfam" id="PF23275">
    <property type="entry name" value="TPR_23"/>
    <property type="match status" value="1"/>
</dbReference>
<dbReference type="EMBL" id="CP000384">
    <property type="protein sequence ID" value="ABG10895.1"/>
    <property type="molecule type" value="Genomic_DNA"/>
</dbReference>
<name>A0A5Q5BRL2_MYCSS</name>
<feature type="compositionally biased region" description="Basic and acidic residues" evidence="1">
    <location>
        <begin position="752"/>
        <end position="761"/>
    </location>
</feature>
<dbReference type="KEGG" id="mmc:Mmcs_4791"/>
<sequence precursor="true">MPVSALDGFYTTWDNARQTFGQGTPQPGADFDKSPQLTDLGSGVTAAAPGSKWSGAAATNYDKANTDHQAVFTRLAELDRRIAQQVDQSAQVVATGRQNLDQVRQWVTDAANSVPPGKQRDMFLMQIANRGLGQLSEVVQKTNAESNTVAQNLAKLGPEFDAIKNEQKFGNGEKDEKKDDAEALGNEEMHAVPEKERAEQDVQAALAGDQGAAARVDEVLGKIQPGQQLTSEQASYLSQMQAQQHGMSIDDLHKAEQRLGDHKDIIGDSWQLMSNDDVWMPHTELEQGALDDPSWRVRGGFEQLPTSVQDALRDADKSAPLGEGIAGLTHDRDLQKISEIVTDGNDKFQTGTALDREMMTAADKIMDTNLGTLQPMGDPEIVQGLFEAAGSDHQVVHDHLLGDGGDDFLHDVNAVEWTDDGKSAASLFSWTHDAAAGHEAGIAGNTAEKYASYIGSHKDELMNIDGQTLGELNPELVKGYAHGLTPYMSDLSGLASADPNNTFDFIDKENAVEKPVAKGIFAVMSTEESAFKEFHSVADAHILKNSYEWANDVKNGVQVPANDERLLDCASLQALEKVGITEAANALGLNREQVEAQRAEAYDMGLKMLSGTGSVVPGIGTAVGPAIDNFGGAMKDSIFGDPRDFQEMTVRNMDAGESARFALNALIAQDVPLNYGRYSLDDSWYEYASVDPARPELGEARFIKNIEGLQNASISDSSMEQNLTTILKQTLGESSPTDAVKDQYDDVVANPDPREAIRPGQ</sequence>
<feature type="region of interest" description="Disordered" evidence="1">
    <location>
        <begin position="734"/>
        <end position="761"/>
    </location>
</feature>
<evidence type="ECO:0000259" key="3">
    <source>
        <dbReference type="Pfam" id="PF23275"/>
    </source>
</evidence>
<protein>
    <submittedName>
        <fullName evidence="4">Uncharacterized protein</fullName>
    </submittedName>
</protein>
<organism evidence="4">
    <name type="scientific">Mycobacterium sp. (strain MCS)</name>
    <dbReference type="NCBI Taxonomy" id="164756"/>
    <lineage>
        <taxon>Bacteria</taxon>
        <taxon>Bacillati</taxon>
        <taxon>Actinomycetota</taxon>
        <taxon>Actinomycetes</taxon>
        <taxon>Mycobacteriales</taxon>
        <taxon>Mycobacteriaceae</taxon>
        <taxon>Mycobacterium</taxon>
    </lineage>
</organism>
<feature type="domain" description="TPR repeat" evidence="3">
    <location>
        <begin position="218"/>
        <end position="430"/>
    </location>
</feature>
<feature type="domain" description="ESX-1 secretion-associated protein EspA/EspE-like" evidence="2">
    <location>
        <begin position="20"/>
        <end position="101"/>
    </location>
</feature>
<gene>
    <name evidence="4" type="ordered locus">Mmcs_4791</name>
</gene>
<proteinExistence type="predicted"/>